<comment type="caution">
    <text evidence="1">The sequence shown here is derived from an EMBL/GenBank/DDBJ whole genome shotgun (WGS) entry which is preliminary data.</text>
</comment>
<proteinExistence type="predicted"/>
<dbReference type="Proteomes" id="UP000649604">
    <property type="component" value="Unassembled WGS sequence"/>
</dbReference>
<dbReference type="EMBL" id="WJJP01000698">
    <property type="protein sequence ID" value="MBD3327164.1"/>
    <property type="molecule type" value="Genomic_DNA"/>
</dbReference>
<evidence type="ECO:0000313" key="2">
    <source>
        <dbReference type="Proteomes" id="UP000649604"/>
    </source>
</evidence>
<accession>A0A9D5Q7S1</accession>
<organism evidence="1 2">
    <name type="scientific">candidate division KSB3 bacterium</name>
    <dbReference type="NCBI Taxonomy" id="2044937"/>
    <lineage>
        <taxon>Bacteria</taxon>
        <taxon>candidate division KSB3</taxon>
    </lineage>
</organism>
<gene>
    <name evidence="1" type="ORF">GF339_21440</name>
</gene>
<protein>
    <submittedName>
        <fullName evidence="1">Uncharacterized protein</fullName>
    </submittedName>
</protein>
<dbReference type="AlphaFoldDB" id="A0A9D5Q7S1"/>
<evidence type="ECO:0000313" key="1">
    <source>
        <dbReference type="EMBL" id="MBD3327164.1"/>
    </source>
</evidence>
<name>A0A9D5Q7S1_9BACT</name>
<sequence length="53" mass="6017">MDLEQLVEQGIASLLFTAPVVGPDMERFLTQQGQSLRELAQQAVDEQVSHIYW</sequence>
<feature type="non-terminal residue" evidence="1">
    <location>
        <position position="53"/>
    </location>
</feature>
<reference evidence="1" key="1">
    <citation type="submission" date="2019-11" db="EMBL/GenBank/DDBJ databases">
        <title>Microbial mats filling the niche in hypersaline microbial mats.</title>
        <authorList>
            <person name="Wong H.L."/>
            <person name="Macleod F.I."/>
            <person name="White R.A. III"/>
            <person name="Burns B.P."/>
        </authorList>
    </citation>
    <scope>NUCLEOTIDE SEQUENCE</scope>
    <source>
        <strain evidence="1">Rbin_158</strain>
    </source>
</reference>